<dbReference type="Proteomes" id="UP001165960">
    <property type="component" value="Unassembled WGS sequence"/>
</dbReference>
<evidence type="ECO:0000313" key="1">
    <source>
        <dbReference type="EMBL" id="KAJ9065397.1"/>
    </source>
</evidence>
<name>A0ACC2ST11_9FUNG</name>
<reference evidence="1" key="1">
    <citation type="submission" date="2022-04" db="EMBL/GenBank/DDBJ databases">
        <title>Genome of the entomopathogenic fungus Entomophthora muscae.</title>
        <authorList>
            <person name="Elya C."/>
            <person name="Lovett B.R."/>
            <person name="Lee E."/>
            <person name="Macias A.M."/>
            <person name="Hajek A.E."/>
            <person name="De Bivort B.L."/>
            <person name="Kasson M.T."/>
            <person name="De Fine Licht H.H."/>
            <person name="Stajich J.E."/>
        </authorList>
    </citation>
    <scope>NUCLEOTIDE SEQUENCE</scope>
    <source>
        <strain evidence="1">Berkeley</strain>
    </source>
</reference>
<proteinExistence type="predicted"/>
<protein>
    <submittedName>
        <fullName evidence="1">Uncharacterized protein</fullName>
    </submittedName>
</protein>
<dbReference type="EMBL" id="QTSX02004353">
    <property type="protein sequence ID" value="KAJ9065397.1"/>
    <property type="molecule type" value="Genomic_DNA"/>
</dbReference>
<keyword evidence="2" id="KW-1185">Reference proteome</keyword>
<sequence length="88" mass="9798">MQVKYKFLINHSLLLGLTTPPSQSLAMTQDTLWGLMDKNPTVTPGKKSTDTSFESKGSIIMKLGLSQIKAKFLVMDKLPQPVVKGFDW</sequence>
<organism evidence="1 2">
    <name type="scientific">Entomophthora muscae</name>
    <dbReference type="NCBI Taxonomy" id="34485"/>
    <lineage>
        <taxon>Eukaryota</taxon>
        <taxon>Fungi</taxon>
        <taxon>Fungi incertae sedis</taxon>
        <taxon>Zoopagomycota</taxon>
        <taxon>Entomophthoromycotina</taxon>
        <taxon>Entomophthoromycetes</taxon>
        <taxon>Entomophthorales</taxon>
        <taxon>Entomophthoraceae</taxon>
        <taxon>Entomophthora</taxon>
    </lineage>
</organism>
<comment type="caution">
    <text evidence="1">The sequence shown here is derived from an EMBL/GenBank/DDBJ whole genome shotgun (WGS) entry which is preliminary data.</text>
</comment>
<gene>
    <name evidence="1" type="ORF">DSO57_1020119</name>
</gene>
<evidence type="ECO:0000313" key="2">
    <source>
        <dbReference type="Proteomes" id="UP001165960"/>
    </source>
</evidence>
<accession>A0ACC2ST11</accession>